<evidence type="ECO:0000313" key="2">
    <source>
        <dbReference type="Proteomes" id="UP001501047"/>
    </source>
</evidence>
<sequence length="87" mass="9720">MDILTTLALTKFFSMHKSPLFIKLGAYFSTIAFKASTFSNLSSYFNKDAYPKTTILSYLVSNLLGNTFVSSTTINLTSCNNCFYVQT</sequence>
<comment type="caution">
    <text evidence="1">The sequence shown here is derived from an EMBL/GenBank/DDBJ whole genome shotgun (WGS) entry which is preliminary data.</text>
</comment>
<organism evidence="1 2">
    <name type="scientific">Clostridium subterminale</name>
    <dbReference type="NCBI Taxonomy" id="1550"/>
    <lineage>
        <taxon>Bacteria</taxon>
        <taxon>Bacillati</taxon>
        <taxon>Bacillota</taxon>
        <taxon>Clostridia</taxon>
        <taxon>Eubacteriales</taxon>
        <taxon>Clostridiaceae</taxon>
        <taxon>Clostridium</taxon>
    </lineage>
</organism>
<gene>
    <name evidence="1" type="ORF">GCM10008908_05710</name>
</gene>
<dbReference type="EMBL" id="BAAACI010000001">
    <property type="protein sequence ID" value="GAA0767095.1"/>
    <property type="molecule type" value="Genomic_DNA"/>
</dbReference>
<dbReference type="RefSeq" id="WP_343823438.1">
    <property type="nucleotide sequence ID" value="NZ_BAAACI010000001.1"/>
</dbReference>
<evidence type="ECO:0000313" key="1">
    <source>
        <dbReference type="EMBL" id="GAA0767095.1"/>
    </source>
</evidence>
<keyword evidence="2" id="KW-1185">Reference proteome</keyword>
<proteinExistence type="predicted"/>
<dbReference type="Proteomes" id="UP001501047">
    <property type="component" value="Unassembled WGS sequence"/>
</dbReference>
<protein>
    <submittedName>
        <fullName evidence="1">Uncharacterized protein</fullName>
    </submittedName>
</protein>
<accession>A0ABN1KHL2</accession>
<name>A0ABN1KHL2_CLOSU</name>
<reference evidence="1 2" key="1">
    <citation type="journal article" date="2019" name="Int. J. Syst. Evol. Microbiol.">
        <title>The Global Catalogue of Microorganisms (GCM) 10K type strain sequencing project: providing services to taxonomists for standard genome sequencing and annotation.</title>
        <authorList>
            <consortium name="The Broad Institute Genomics Platform"/>
            <consortium name="The Broad Institute Genome Sequencing Center for Infectious Disease"/>
            <person name="Wu L."/>
            <person name="Ma J."/>
        </authorList>
    </citation>
    <scope>NUCLEOTIDE SEQUENCE [LARGE SCALE GENOMIC DNA]</scope>
    <source>
        <strain evidence="1 2">JCM 1417</strain>
    </source>
</reference>